<evidence type="ECO:0000256" key="1">
    <source>
        <dbReference type="ARBA" id="ARBA00005820"/>
    </source>
</evidence>
<feature type="DNA-binding region" description="OmpR/PhoB-type" evidence="6">
    <location>
        <begin position="1"/>
        <end position="99"/>
    </location>
</feature>
<gene>
    <name evidence="8" type="ORF">FHS37_003769</name>
</gene>
<name>A0A7W7M037_9ACTN</name>
<dbReference type="InterPro" id="IPR036388">
    <property type="entry name" value="WH-like_DNA-bd_sf"/>
</dbReference>
<evidence type="ECO:0000256" key="6">
    <source>
        <dbReference type="PROSITE-ProRule" id="PRU01091"/>
    </source>
</evidence>
<dbReference type="InterPro" id="IPR051677">
    <property type="entry name" value="AfsR-DnrI-RedD_regulator"/>
</dbReference>
<dbReference type="PANTHER" id="PTHR35807">
    <property type="entry name" value="TRANSCRIPTIONAL REGULATOR REDD-RELATED"/>
    <property type="match status" value="1"/>
</dbReference>
<comment type="similarity">
    <text evidence="1">Belongs to the AfsR/DnrI/RedD regulatory family.</text>
</comment>
<feature type="domain" description="OmpR/PhoB-type" evidence="7">
    <location>
        <begin position="1"/>
        <end position="99"/>
    </location>
</feature>
<keyword evidence="4 6" id="KW-0238">DNA-binding</keyword>
<dbReference type="GO" id="GO:0000160">
    <property type="term" value="P:phosphorelay signal transduction system"/>
    <property type="evidence" value="ECO:0007669"/>
    <property type="project" value="UniProtKB-KW"/>
</dbReference>
<dbReference type="AlphaFoldDB" id="A0A7W7M037"/>
<dbReference type="GO" id="GO:0003677">
    <property type="term" value="F:DNA binding"/>
    <property type="evidence" value="ECO:0007669"/>
    <property type="project" value="UniProtKB-UniRule"/>
</dbReference>
<dbReference type="Gene3D" id="1.10.10.10">
    <property type="entry name" value="Winged helix-like DNA-binding domain superfamily/Winged helix DNA-binding domain"/>
    <property type="match status" value="1"/>
</dbReference>
<comment type="caution">
    <text evidence="8">The sequence shown here is derived from an EMBL/GenBank/DDBJ whole genome shotgun (WGS) entry which is preliminary data.</text>
</comment>
<sequence length="267" mass="30095">MALPTLIRYRILGPVQMRSADGTWHDVPQDKWRTLLAVLLVRANRVVPYEELYRQLWPEAPPESRRKLVQQYVHRLRRILGDPGGETLRTRAAGYEMRVPADELDAEQFDGHCSAGRLALATGTPAEAMEHLGRAVALWRGAAMSDVVDTRAIAAERVRLDERRLVATEMWLRAGLASGQHDVLIPELESLVTAHPLREYFRELLMTALYETGRRADALSVSRNLRRVLREELGLDPGAAVQRLERTILLGEDVSLPLLRPSARSCS</sequence>
<protein>
    <submittedName>
        <fullName evidence="8">DNA-binding SARP family transcriptional activator</fullName>
    </submittedName>
</protein>
<keyword evidence="5" id="KW-0804">Transcription</keyword>
<dbReference type="SUPFAM" id="SSF48452">
    <property type="entry name" value="TPR-like"/>
    <property type="match status" value="1"/>
</dbReference>
<dbReference type="SMART" id="SM00862">
    <property type="entry name" value="Trans_reg_C"/>
    <property type="match status" value="1"/>
</dbReference>
<dbReference type="PANTHER" id="PTHR35807:SF1">
    <property type="entry name" value="TRANSCRIPTIONAL REGULATOR REDD"/>
    <property type="match status" value="1"/>
</dbReference>
<keyword evidence="9" id="KW-1185">Reference proteome</keyword>
<evidence type="ECO:0000259" key="7">
    <source>
        <dbReference type="PROSITE" id="PS51755"/>
    </source>
</evidence>
<dbReference type="InterPro" id="IPR016032">
    <property type="entry name" value="Sig_transdc_resp-reg_C-effctor"/>
</dbReference>
<evidence type="ECO:0000313" key="8">
    <source>
        <dbReference type="EMBL" id="MBB4899708.1"/>
    </source>
</evidence>
<proteinExistence type="inferred from homology"/>
<dbReference type="Pfam" id="PF03704">
    <property type="entry name" value="BTAD"/>
    <property type="match status" value="1"/>
</dbReference>
<dbReference type="Proteomes" id="UP000579523">
    <property type="component" value="Unassembled WGS sequence"/>
</dbReference>
<organism evidence="8 9">
    <name type="scientific">Streptomyces griseomycini</name>
    <dbReference type="NCBI Taxonomy" id="66895"/>
    <lineage>
        <taxon>Bacteria</taxon>
        <taxon>Bacillati</taxon>
        <taxon>Actinomycetota</taxon>
        <taxon>Actinomycetes</taxon>
        <taxon>Kitasatosporales</taxon>
        <taxon>Streptomycetaceae</taxon>
        <taxon>Streptomyces</taxon>
    </lineage>
</organism>
<keyword evidence="2" id="KW-0902">Two-component regulatory system</keyword>
<evidence type="ECO:0000256" key="4">
    <source>
        <dbReference type="ARBA" id="ARBA00023125"/>
    </source>
</evidence>
<evidence type="ECO:0000256" key="3">
    <source>
        <dbReference type="ARBA" id="ARBA00023015"/>
    </source>
</evidence>
<dbReference type="InterPro" id="IPR001867">
    <property type="entry name" value="OmpR/PhoB-type_DNA-bd"/>
</dbReference>
<keyword evidence="3" id="KW-0805">Transcription regulation</keyword>
<dbReference type="CDD" id="cd15831">
    <property type="entry name" value="BTAD"/>
    <property type="match status" value="1"/>
</dbReference>
<evidence type="ECO:0000256" key="5">
    <source>
        <dbReference type="ARBA" id="ARBA00023163"/>
    </source>
</evidence>
<dbReference type="EMBL" id="JACHJI010000006">
    <property type="protein sequence ID" value="MBB4899708.1"/>
    <property type="molecule type" value="Genomic_DNA"/>
</dbReference>
<accession>A0A7W7M037</accession>
<dbReference type="Pfam" id="PF00486">
    <property type="entry name" value="Trans_reg_C"/>
    <property type="match status" value="1"/>
</dbReference>
<dbReference type="GO" id="GO:0006355">
    <property type="term" value="P:regulation of DNA-templated transcription"/>
    <property type="evidence" value="ECO:0007669"/>
    <property type="project" value="InterPro"/>
</dbReference>
<dbReference type="PROSITE" id="PS51755">
    <property type="entry name" value="OMPR_PHOB"/>
    <property type="match status" value="1"/>
</dbReference>
<evidence type="ECO:0000313" key="9">
    <source>
        <dbReference type="Proteomes" id="UP000579523"/>
    </source>
</evidence>
<dbReference type="RefSeq" id="WP_184822589.1">
    <property type="nucleotide sequence ID" value="NZ_BMTK01000002.1"/>
</dbReference>
<dbReference type="SMART" id="SM01043">
    <property type="entry name" value="BTAD"/>
    <property type="match status" value="1"/>
</dbReference>
<dbReference type="InterPro" id="IPR011990">
    <property type="entry name" value="TPR-like_helical_dom_sf"/>
</dbReference>
<evidence type="ECO:0000256" key="2">
    <source>
        <dbReference type="ARBA" id="ARBA00023012"/>
    </source>
</evidence>
<reference evidence="8 9" key="1">
    <citation type="submission" date="2020-08" db="EMBL/GenBank/DDBJ databases">
        <title>Genomic Encyclopedia of Type Strains, Phase III (KMG-III): the genomes of soil and plant-associated and newly described type strains.</title>
        <authorList>
            <person name="Whitman W."/>
        </authorList>
    </citation>
    <scope>NUCLEOTIDE SEQUENCE [LARGE SCALE GENOMIC DNA]</scope>
    <source>
        <strain evidence="8 9">CECT 3273</strain>
    </source>
</reference>
<dbReference type="InterPro" id="IPR005158">
    <property type="entry name" value="BTAD"/>
</dbReference>
<dbReference type="Gene3D" id="1.25.40.10">
    <property type="entry name" value="Tetratricopeptide repeat domain"/>
    <property type="match status" value="1"/>
</dbReference>
<dbReference type="SUPFAM" id="SSF46894">
    <property type="entry name" value="C-terminal effector domain of the bipartite response regulators"/>
    <property type="match status" value="1"/>
</dbReference>